<feature type="signal peptide" evidence="12">
    <location>
        <begin position="1"/>
        <end position="22"/>
    </location>
</feature>
<evidence type="ECO:0000313" key="14">
    <source>
        <dbReference type="EMBL" id="MBN3312557.1"/>
    </source>
</evidence>
<keyword evidence="5 11" id="KW-1133">Transmembrane helix</keyword>
<evidence type="ECO:0000256" key="12">
    <source>
        <dbReference type="SAM" id="SignalP"/>
    </source>
</evidence>
<evidence type="ECO:0000256" key="11">
    <source>
        <dbReference type="SAM" id="Phobius"/>
    </source>
</evidence>
<dbReference type="InterPro" id="IPR021613">
    <property type="entry name" value="Receptor_IA-2_dom"/>
</dbReference>
<dbReference type="GO" id="GO:0051046">
    <property type="term" value="P:regulation of secretion"/>
    <property type="evidence" value="ECO:0007669"/>
    <property type="project" value="TreeGrafter"/>
</dbReference>
<dbReference type="GO" id="GO:0004725">
    <property type="term" value="F:protein tyrosine phosphatase activity"/>
    <property type="evidence" value="ECO:0007669"/>
    <property type="project" value="InterPro"/>
</dbReference>
<dbReference type="SMART" id="SM01305">
    <property type="entry name" value="RESP18"/>
    <property type="match status" value="1"/>
</dbReference>
<keyword evidence="8" id="KW-0325">Glycoprotein</keyword>
<feature type="compositionally biased region" description="Low complexity" evidence="10">
    <location>
        <begin position="629"/>
        <end position="654"/>
    </location>
</feature>
<dbReference type="FunFam" id="3.90.190.10:FF:000017">
    <property type="entry name" value="receptor-type tyrosine-protein phosphatase-like N isoform X2"/>
    <property type="match status" value="1"/>
</dbReference>
<dbReference type="GO" id="GO:0035773">
    <property type="term" value="P:insulin secretion involved in cellular response to glucose stimulus"/>
    <property type="evidence" value="ECO:0007669"/>
    <property type="project" value="TreeGrafter"/>
</dbReference>
<feature type="non-terminal residue" evidence="14">
    <location>
        <position position="1"/>
    </location>
</feature>
<feature type="region of interest" description="Disordered" evidence="10">
    <location>
        <begin position="337"/>
        <end position="416"/>
    </location>
</feature>
<evidence type="ECO:0000256" key="8">
    <source>
        <dbReference type="ARBA" id="ARBA00023180"/>
    </source>
</evidence>
<dbReference type="PROSITE" id="PS50055">
    <property type="entry name" value="TYR_PHOSPHATASE_PTP"/>
    <property type="match status" value="1"/>
</dbReference>
<dbReference type="Pfam" id="PF00102">
    <property type="entry name" value="Y_phosphatase"/>
    <property type="match status" value="1"/>
</dbReference>
<reference evidence="14" key="1">
    <citation type="journal article" date="2021" name="Cell">
        <title>Tracing the genetic footprints of vertebrate landing in non-teleost ray-finned fishes.</title>
        <authorList>
            <person name="Bi X."/>
            <person name="Wang K."/>
            <person name="Yang L."/>
            <person name="Pan H."/>
            <person name="Jiang H."/>
            <person name="Wei Q."/>
            <person name="Fang M."/>
            <person name="Yu H."/>
            <person name="Zhu C."/>
            <person name="Cai Y."/>
            <person name="He Y."/>
            <person name="Gan X."/>
            <person name="Zeng H."/>
            <person name="Yu D."/>
            <person name="Zhu Y."/>
            <person name="Jiang H."/>
            <person name="Qiu Q."/>
            <person name="Yang H."/>
            <person name="Zhang Y.E."/>
            <person name="Wang W."/>
            <person name="Zhu M."/>
            <person name="He S."/>
            <person name="Zhang G."/>
        </authorList>
    </citation>
    <scope>NUCLEOTIDE SEQUENCE</scope>
    <source>
        <strain evidence="14">Allg_001</strain>
    </source>
</reference>
<keyword evidence="7" id="KW-0675">Receptor</keyword>
<evidence type="ECO:0000313" key="15">
    <source>
        <dbReference type="Proteomes" id="UP000736164"/>
    </source>
</evidence>
<dbReference type="GO" id="GO:0030659">
    <property type="term" value="C:cytoplasmic vesicle membrane"/>
    <property type="evidence" value="ECO:0007669"/>
    <property type="project" value="UniProtKB-SubCell"/>
</dbReference>
<dbReference type="InterPro" id="IPR038112">
    <property type="entry name" value="Receptor_IA-2_ectodomain_sf"/>
</dbReference>
<dbReference type="SUPFAM" id="SSF52799">
    <property type="entry name" value="(Phosphotyrosine protein) phosphatases II"/>
    <property type="match status" value="1"/>
</dbReference>
<feature type="compositionally biased region" description="Low complexity" evidence="10">
    <location>
        <begin position="376"/>
        <end position="391"/>
    </location>
</feature>
<dbReference type="AlphaFoldDB" id="A0A8J7NFV5"/>
<evidence type="ECO:0000256" key="7">
    <source>
        <dbReference type="ARBA" id="ARBA00023170"/>
    </source>
</evidence>
<dbReference type="PRINTS" id="PR00700">
    <property type="entry name" value="PRTYPHPHTASE"/>
</dbReference>
<dbReference type="PANTHER" id="PTHR46106">
    <property type="entry name" value="IA-2 PROTEIN TYROSINE PHOSPHATASE, ISOFORM C"/>
    <property type="match status" value="1"/>
</dbReference>
<gene>
    <name evidence="14" type="primary">Ptprn</name>
    <name evidence="14" type="ORF">GTO95_0002080</name>
</gene>
<feature type="region of interest" description="Disordered" evidence="10">
    <location>
        <begin position="117"/>
        <end position="141"/>
    </location>
</feature>
<dbReference type="InterPro" id="IPR000242">
    <property type="entry name" value="PTP_cat"/>
</dbReference>
<dbReference type="PANTHER" id="PTHR46106:SF1">
    <property type="entry name" value="RECEPTOR-TYPE TYROSINE-PROTEIN PHOSPHATASE-LIKE N"/>
    <property type="match status" value="1"/>
</dbReference>
<feature type="region of interest" description="Disordered" evidence="10">
    <location>
        <begin position="618"/>
        <end position="661"/>
    </location>
</feature>
<evidence type="ECO:0000256" key="3">
    <source>
        <dbReference type="ARBA" id="ARBA00022692"/>
    </source>
</evidence>
<feature type="non-terminal residue" evidence="14">
    <location>
        <position position="967"/>
    </location>
</feature>
<keyword evidence="9" id="KW-0968">Cytoplasmic vesicle</keyword>
<feature type="region of interest" description="Disordered" evidence="10">
    <location>
        <begin position="224"/>
        <end position="273"/>
    </location>
</feature>
<feature type="compositionally biased region" description="Polar residues" evidence="10">
    <location>
        <begin position="227"/>
        <end position="238"/>
    </location>
</feature>
<feature type="compositionally biased region" description="Basic and acidic residues" evidence="10">
    <location>
        <begin position="337"/>
        <end position="355"/>
    </location>
</feature>
<dbReference type="Pfam" id="PF14948">
    <property type="entry name" value="RESP18"/>
    <property type="match status" value="1"/>
</dbReference>
<proteinExistence type="predicted"/>
<dbReference type="Pfam" id="PF11548">
    <property type="entry name" value="Receptor_IA-2"/>
    <property type="match status" value="1"/>
</dbReference>
<feature type="domain" description="Tyrosine-protein phosphatase" evidence="13">
    <location>
        <begin position="686"/>
        <end position="893"/>
    </location>
</feature>
<evidence type="ECO:0000256" key="6">
    <source>
        <dbReference type="ARBA" id="ARBA00023136"/>
    </source>
</evidence>
<evidence type="ECO:0000256" key="4">
    <source>
        <dbReference type="ARBA" id="ARBA00022729"/>
    </source>
</evidence>
<organism evidence="14 15">
    <name type="scientific">Atractosteus spatula</name>
    <name type="common">Alligator gar</name>
    <name type="synonym">Lepisosteus spatula</name>
    <dbReference type="NCBI Taxonomy" id="7917"/>
    <lineage>
        <taxon>Eukaryota</taxon>
        <taxon>Metazoa</taxon>
        <taxon>Chordata</taxon>
        <taxon>Craniata</taxon>
        <taxon>Vertebrata</taxon>
        <taxon>Euteleostomi</taxon>
        <taxon>Actinopterygii</taxon>
        <taxon>Neopterygii</taxon>
        <taxon>Holostei</taxon>
        <taxon>Semionotiformes</taxon>
        <taxon>Lepisosteidae</taxon>
        <taxon>Atractosteus</taxon>
    </lineage>
</organism>
<feature type="transmembrane region" description="Helical" evidence="11">
    <location>
        <begin position="554"/>
        <end position="578"/>
    </location>
</feature>
<keyword evidence="6 11" id="KW-0472">Membrane</keyword>
<sequence length="967" mass="108273">MEHPRLWSVLCLMTVCYQLGMSTNRYGCLFEKRLCSRQELCTNDGLFGQCQDSSVRERVTYEVSVPVLHRLQEVLKHLTMQGLSWQDDITQYIISQEMIHVPRTYSSTSPKEAFLDQVPKPAQSSGKLSYSSSRFRPGPDRLNPALMQRYLDYMVLSDQPQASVRMQAPLLGPYSYPQYGYQEDERPLSSVGGAYLRPSSRSGGYRPGDRDRQLLQDLLSLYLSTGRPPQQKGTTSSSFHEEPDFPQDYNQDYGQSSEETRQPKHKKIPQDYSSFSSLNDATLRKLGAVLKNYGIDLRDLSDQQLSSLLTALQLLQNKAQDTTGDYEDKAVIIEKTKVTEGDMTHEDERETDSSDRLPVPQLEPQPAVTGAPLTPSVVLGSSSAGEGASVSIEGVEKIKKSSRGSDPDFAKGSSHTKEEYGYIVTDQKPLSLFDGVRLLETLAERIHLTTSSFINISVVGPALTYRIRQNNHNLSAEDVADKADLTAPESYLTPAALKHRMVEVLVENIKKQEVAEKTFLESETGLKILQTGVGERADGHGVPQATRVRDTSRWVFLTLVGVACVGGILIAALTIACLRHRSRQLNAGKLGLGPEGGSDTHFEYQELCRQHMAAKASFSRQEAGGTDTSRVSSVSSQFSDAPQASPSSHSSTPSWCEEPAQSNMDISTGHMILAYMEDHLKNKDRLLKEWEALCSYQAEPSSCSAAQSEANLKKNRNPDSVPYDHSRVKLKAEINPSRTDYINASTIIDHDPRMPAYVATQGPLSHTIADFWQMVWENGCTVIVMMTALVEDGEKQCDRYWPDEGSSLYHIYEVNLVSEHIWCNDFLVRSFYLKNVQSQETRTLTQFHFLSWPAQGIPTSTRTLLDFRRYTLLTYKRAHVQCSHVENQSSIKGRLHLSPQCVHPSITQSIFLNTLSYAGLQREQEAILASNRRQAGYPLYRIPVHHRAHTDANTHTLMPGPIFPEDI</sequence>
<dbReference type="InterPro" id="IPR029021">
    <property type="entry name" value="Prot-tyrosine_phosphatase-like"/>
</dbReference>
<dbReference type="SMART" id="SM00194">
    <property type="entry name" value="PTPc"/>
    <property type="match status" value="1"/>
</dbReference>
<evidence type="ECO:0000259" key="13">
    <source>
        <dbReference type="PROSITE" id="PS50055"/>
    </source>
</evidence>
<feature type="compositionally biased region" description="Basic and acidic residues" evidence="10">
    <location>
        <begin position="394"/>
        <end position="416"/>
    </location>
</feature>
<protein>
    <submittedName>
        <fullName evidence="14">PTPRN protein</fullName>
    </submittedName>
</protein>
<name>A0A8J7NFV5_ATRSP</name>
<feature type="region of interest" description="Disordered" evidence="10">
    <location>
        <begin position="181"/>
        <end position="210"/>
    </location>
</feature>
<accession>A0A8J7NFV5</accession>
<evidence type="ECO:0000256" key="10">
    <source>
        <dbReference type="SAM" id="MobiDB-lite"/>
    </source>
</evidence>
<evidence type="ECO:0000256" key="5">
    <source>
        <dbReference type="ARBA" id="ARBA00022989"/>
    </source>
</evidence>
<comment type="subcellular location">
    <subcellularLocation>
        <location evidence="1">Cytoplasmic vesicle membrane</location>
        <topology evidence="1">Single-pass type I membrane protein</topology>
    </subcellularLocation>
    <subcellularLocation>
        <location evidence="2">Cytoplasmic vesicle</location>
        <location evidence="2">Secretory vesicle</location>
    </subcellularLocation>
</comment>
<evidence type="ECO:0000256" key="9">
    <source>
        <dbReference type="ARBA" id="ARBA00023329"/>
    </source>
</evidence>
<dbReference type="GO" id="GO:0030141">
    <property type="term" value="C:secretory granule"/>
    <property type="evidence" value="ECO:0007669"/>
    <property type="project" value="InterPro"/>
</dbReference>
<dbReference type="Proteomes" id="UP000736164">
    <property type="component" value="Unassembled WGS sequence"/>
</dbReference>
<feature type="compositionally biased region" description="Polar residues" evidence="10">
    <location>
        <begin position="248"/>
        <end position="257"/>
    </location>
</feature>
<dbReference type="InterPro" id="IPR029403">
    <property type="entry name" value="RESP18_dom"/>
</dbReference>
<feature type="chain" id="PRO_5035302518" evidence="12">
    <location>
        <begin position="23"/>
        <end position="967"/>
    </location>
</feature>
<dbReference type="GO" id="GO:0030133">
    <property type="term" value="C:transport vesicle"/>
    <property type="evidence" value="ECO:0007669"/>
    <property type="project" value="UniProtKB-SubCell"/>
</dbReference>
<evidence type="ECO:0000256" key="1">
    <source>
        <dbReference type="ARBA" id="ARBA00004358"/>
    </source>
</evidence>
<dbReference type="Gene3D" id="3.90.190.10">
    <property type="entry name" value="Protein tyrosine phosphatase superfamily"/>
    <property type="match status" value="1"/>
</dbReference>
<keyword evidence="15" id="KW-1185">Reference proteome</keyword>
<keyword evidence="4 12" id="KW-0732">Signal</keyword>
<keyword evidence="3 11" id="KW-0812">Transmembrane</keyword>
<dbReference type="Gene3D" id="3.30.70.2470">
    <property type="entry name" value="Protein-tyrosine phosphatase receptor IA-2 ectodomain"/>
    <property type="match status" value="1"/>
</dbReference>
<evidence type="ECO:0000256" key="2">
    <source>
        <dbReference type="ARBA" id="ARBA00004398"/>
    </source>
</evidence>
<dbReference type="GO" id="GO:0045202">
    <property type="term" value="C:synapse"/>
    <property type="evidence" value="ECO:0007669"/>
    <property type="project" value="TreeGrafter"/>
</dbReference>
<dbReference type="EMBL" id="JAAWVO010006315">
    <property type="protein sequence ID" value="MBN3312557.1"/>
    <property type="molecule type" value="Genomic_DNA"/>
</dbReference>
<feature type="compositionally biased region" description="Polar residues" evidence="10">
    <location>
        <begin position="122"/>
        <end position="134"/>
    </location>
</feature>
<comment type="caution">
    <text evidence="14">The sequence shown here is derived from an EMBL/GenBank/DDBJ whole genome shotgun (WGS) entry which is preliminary data.</text>
</comment>
<dbReference type="InterPro" id="IPR033522">
    <property type="entry name" value="IA-2/IA-2_beta"/>
</dbReference>